<dbReference type="InterPro" id="IPR007345">
    <property type="entry name" value="Polysacch_pyruvyl_Trfase"/>
</dbReference>
<accession>A0A916VBY3</accession>
<evidence type="ECO:0000313" key="3">
    <source>
        <dbReference type="Proteomes" id="UP000613208"/>
    </source>
</evidence>
<dbReference type="Pfam" id="PF04230">
    <property type="entry name" value="PS_pyruv_trans"/>
    <property type="match status" value="1"/>
</dbReference>
<dbReference type="RefSeq" id="WP_201309795.1">
    <property type="nucleotide sequence ID" value="NZ_BLYI01000006.1"/>
</dbReference>
<sequence length="282" mass="32267">MKSKVSVYYAKVPNMGDLLNRDIIEKCFGYDVERRTYLTGKVSGIGSGLGNYTYEEGKWKNMLKFISGIFFPEAYIWGTGFVRYKDADTKFYKKNMHFCAVRGELSRKRIEKMLGHDLDIPTGDAGILSSFLLDQMPEKKYKVGIIAHYKEQDEPAFQTLCDKFQGSKFIDVRNEPEEVTQQIAECEVILSSSLHGLIIADSLRIPNRHIVVTDNLLGDGFKFDDYYSAYGLEHSFTDLNIEKIDSLEEVCDQYRITDEMAETKKKLMLKSFPFPPLSGSVQ</sequence>
<dbReference type="Proteomes" id="UP000613208">
    <property type="component" value="Unassembled WGS sequence"/>
</dbReference>
<feature type="domain" description="Polysaccharide pyruvyl transferase" evidence="1">
    <location>
        <begin position="75"/>
        <end position="210"/>
    </location>
</feature>
<evidence type="ECO:0000313" key="2">
    <source>
        <dbReference type="EMBL" id="GFO84055.1"/>
    </source>
</evidence>
<gene>
    <name evidence="2" type="ORF">ANBU17_04020</name>
</gene>
<dbReference type="EMBL" id="BLYI01000006">
    <property type="protein sequence ID" value="GFO84055.1"/>
    <property type="molecule type" value="Genomic_DNA"/>
</dbReference>
<name>A0A916VBY3_9FIRM</name>
<comment type="caution">
    <text evidence="2">The sequence shown here is derived from an EMBL/GenBank/DDBJ whole genome shotgun (WGS) entry which is preliminary data.</text>
</comment>
<protein>
    <recommendedName>
        <fullName evidence="1">Polysaccharide pyruvyl transferase domain-containing protein</fullName>
    </recommendedName>
</protein>
<evidence type="ECO:0000259" key="1">
    <source>
        <dbReference type="Pfam" id="PF04230"/>
    </source>
</evidence>
<organism evidence="2 3">
    <name type="scientific">Anaerostipes butyraticus</name>
    <dbReference type="NCBI Taxonomy" id="645466"/>
    <lineage>
        <taxon>Bacteria</taxon>
        <taxon>Bacillati</taxon>
        <taxon>Bacillota</taxon>
        <taxon>Clostridia</taxon>
        <taxon>Lachnospirales</taxon>
        <taxon>Lachnospiraceae</taxon>
        <taxon>Anaerostipes</taxon>
    </lineage>
</organism>
<reference evidence="2" key="1">
    <citation type="submission" date="2020-06" db="EMBL/GenBank/DDBJ databases">
        <title>Characterization of fructooligosaccharide metabolism and fructooligosaccharide-degrading enzymes in human commensal butyrate producers.</title>
        <authorList>
            <person name="Tanno H."/>
            <person name="Fujii T."/>
            <person name="Hirano K."/>
            <person name="Maeno S."/>
            <person name="Tonozuka T."/>
            <person name="Sakamoto M."/>
            <person name="Ohkuma M."/>
            <person name="Tochio T."/>
            <person name="Endo A."/>
        </authorList>
    </citation>
    <scope>NUCLEOTIDE SEQUENCE</scope>
    <source>
        <strain evidence="2">JCM 17466</strain>
    </source>
</reference>
<dbReference type="AlphaFoldDB" id="A0A916VBY3"/>
<keyword evidence="3" id="KW-1185">Reference proteome</keyword>
<proteinExistence type="predicted"/>